<dbReference type="RefSeq" id="WP_148946955.1">
    <property type="nucleotide sequence ID" value="NZ_VTEH01000007.1"/>
</dbReference>
<dbReference type="GO" id="GO:0003916">
    <property type="term" value="F:DNA topoisomerase activity"/>
    <property type="evidence" value="ECO:0007669"/>
    <property type="project" value="InterPro"/>
</dbReference>
<evidence type="ECO:0000313" key="3">
    <source>
        <dbReference type="Proteomes" id="UP000323317"/>
    </source>
</evidence>
<dbReference type="GO" id="GO:0005694">
    <property type="term" value="C:chromosome"/>
    <property type="evidence" value="ECO:0007669"/>
    <property type="project" value="InterPro"/>
</dbReference>
<dbReference type="Proteomes" id="UP000323317">
    <property type="component" value="Unassembled WGS sequence"/>
</dbReference>
<name>A0A5D4KEY0_9BACI</name>
<dbReference type="Pfam" id="PF08378">
    <property type="entry name" value="NERD"/>
    <property type="match status" value="1"/>
</dbReference>
<dbReference type="InterPro" id="IPR013498">
    <property type="entry name" value="Topo_IA_Znf"/>
</dbReference>
<evidence type="ECO:0000259" key="1">
    <source>
        <dbReference type="PROSITE" id="PS50965"/>
    </source>
</evidence>
<sequence>MLILFSLLVIGAAVLGLPQVKGRIGEGWVKYFLSKLDPERYFILHDILLPGQNGKTTQVDHIVVSPYGIFVIETKNYKGWIFGSEKSKKWTQQIYKNKQQFQNPIHQNYGHIEAIKHILGEQVKLPYVSIIAFNTKADLKKINITSPDTHVTYDTRIKKTIESYGDKRNSIPYAKAVHDRLKSAAIAGKGAVKSHVTQIKSDRKQVKLKVHNNVCPKCDGNLLERRGKHGRFKGCSNYPKCRYTA</sequence>
<protein>
    <submittedName>
        <fullName evidence="2">NERD domain-containing protein</fullName>
    </submittedName>
</protein>
<dbReference type="GO" id="GO:0006265">
    <property type="term" value="P:DNA topological change"/>
    <property type="evidence" value="ECO:0007669"/>
    <property type="project" value="InterPro"/>
</dbReference>
<feature type="domain" description="NERD" evidence="1">
    <location>
        <begin position="21"/>
        <end position="138"/>
    </location>
</feature>
<dbReference type="Pfam" id="PF01396">
    <property type="entry name" value="Zn_ribbon_Top1"/>
    <property type="match status" value="1"/>
</dbReference>
<accession>A0A5D4KEY0</accession>
<reference evidence="2 3" key="1">
    <citation type="submission" date="2019-08" db="EMBL/GenBank/DDBJ databases">
        <title>Bacillus genomes from the desert of Cuatro Cienegas, Coahuila.</title>
        <authorList>
            <person name="Olmedo-Alvarez G."/>
        </authorList>
    </citation>
    <scope>NUCLEOTIDE SEQUENCE [LARGE SCALE GENOMIC DNA]</scope>
    <source>
        <strain evidence="2 3">CH40_1T</strain>
    </source>
</reference>
<gene>
    <name evidence="2" type="ORF">FZC79_10735</name>
</gene>
<dbReference type="AlphaFoldDB" id="A0A5D4KEY0"/>
<comment type="caution">
    <text evidence="2">The sequence shown here is derived from an EMBL/GenBank/DDBJ whole genome shotgun (WGS) entry which is preliminary data.</text>
</comment>
<dbReference type="SUPFAM" id="SSF57783">
    <property type="entry name" value="Zinc beta-ribbon"/>
    <property type="match status" value="1"/>
</dbReference>
<dbReference type="Gene3D" id="3.30.65.10">
    <property type="entry name" value="Bacterial Topoisomerase I, domain 1"/>
    <property type="match status" value="1"/>
</dbReference>
<proteinExistence type="predicted"/>
<dbReference type="EMBL" id="VTEH01000007">
    <property type="protein sequence ID" value="TYR75380.1"/>
    <property type="molecule type" value="Genomic_DNA"/>
</dbReference>
<dbReference type="GO" id="GO:0003677">
    <property type="term" value="F:DNA binding"/>
    <property type="evidence" value="ECO:0007669"/>
    <property type="project" value="InterPro"/>
</dbReference>
<dbReference type="InterPro" id="IPR011528">
    <property type="entry name" value="NERD"/>
</dbReference>
<organism evidence="2 3">
    <name type="scientific">Rossellomorea vietnamensis</name>
    <dbReference type="NCBI Taxonomy" id="218284"/>
    <lineage>
        <taxon>Bacteria</taxon>
        <taxon>Bacillati</taxon>
        <taxon>Bacillota</taxon>
        <taxon>Bacilli</taxon>
        <taxon>Bacillales</taxon>
        <taxon>Bacillaceae</taxon>
        <taxon>Rossellomorea</taxon>
    </lineage>
</organism>
<evidence type="ECO:0000313" key="2">
    <source>
        <dbReference type="EMBL" id="TYR75380.1"/>
    </source>
</evidence>
<dbReference type="PROSITE" id="PS50965">
    <property type="entry name" value="NERD"/>
    <property type="match status" value="1"/>
</dbReference>